<keyword evidence="9" id="KW-1185">Reference proteome</keyword>
<dbReference type="AlphaFoldDB" id="A0A6V8MM44"/>
<gene>
    <name evidence="8" type="ORF">GMST_34030</name>
</gene>
<dbReference type="InterPro" id="IPR013154">
    <property type="entry name" value="ADH-like_N"/>
</dbReference>
<dbReference type="InterPro" id="IPR002328">
    <property type="entry name" value="ADH_Zn_CS"/>
</dbReference>
<dbReference type="Pfam" id="PF08240">
    <property type="entry name" value="ADH_N"/>
    <property type="match status" value="1"/>
</dbReference>
<dbReference type="Proteomes" id="UP000556026">
    <property type="component" value="Unassembled WGS sequence"/>
</dbReference>
<evidence type="ECO:0000256" key="6">
    <source>
        <dbReference type="ARBA" id="ARBA00023027"/>
    </source>
</evidence>
<evidence type="ECO:0000313" key="9">
    <source>
        <dbReference type="Proteomes" id="UP000556026"/>
    </source>
</evidence>
<keyword evidence="6" id="KW-0520">NAD</keyword>
<dbReference type="RefSeq" id="WP_183355881.1">
    <property type="nucleotide sequence ID" value="NZ_BLXX01000012.1"/>
</dbReference>
<dbReference type="PANTHER" id="PTHR42813:SF3">
    <property type="entry name" value="GLUTATHIONE-INDEPENDENT FORMALDEHYDE DEHYDROGENASE"/>
    <property type="match status" value="1"/>
</dbReference>
<keyword evidence="5" id="KW-0560">Oxidoreductase</keyword>
<dbReference type="Gene3D" id="3.40.50.720">
    <property type="entry name" value="NAD(P)-binding Rossmann-like Domain"/>
    <property type="match status" value="1"/>
</dbReference>
<evidence type="ECO:0000256" key="3">
    <source>
        <dbReference type="ARBA" id="ARBA00022723"/>
    </source>
</evidence>
<proteinExistence type="inferred from homology"/>
<dbReference type="SUPFAM" id="SSF51735">
    <property type="entry name" value="NAD(P)-binding Rossmann-fold domains"/>
    <property type="match status" value="1"/>
</dbReference>
<dbReference type="InterPro" id="IPR011032">
    <property type="entry name" value="GroES-like_sf"/>
</dbReference>
<evidence type="ECO:0000259" key="7">
    <source>
        <dbReference type="Pfam" id="PF08240"/>
    </source>
</evidence>
<dbReference type="Gene3D" id="3.90.180.10">
    <property type="entry name" value="Medium-chain alcohol dehydrogenases, catalytic domain"/>
    <property type="match status" value="1"/>
</dbReference>
<protein>
    <submittedName>
        <fullName evidence="8">Aldehyde dehydrogenase</fullName>
    </submittedName>
</protein>
<comment type="cofactor">
    <cofactor evidence="1">
        <name>Zn(2+)</name>
        <dbReference type="ChEBI" id="CHEBI:29105"/>
    </cofactor>
</comment>
<dbReference type="SUPFAM" id="SSF50129">
    <property type="entry name" value="GroES-like"/>
    <property type="match status" value="1"/>
</dbReference>
<dbReference type="InterPro" id="IPR036291">
    <property type="entry name" value="NAD(P)-bd_dom_sf"/>
</dbReference>
<dbReference type="PANTHER" id="PTHR42813">
    <property type="entry name" value="ZINC-TYPE ALCOHOL DEHYDROGENASE-LIKE"/>
    <property type="match status" value="1"/>
</dbReference>
<accession>A0A6V8MM44</accession>
<sequence length="401" mass="43204">MKALVFADVGRMEVREVPDPVIEQDNDIVVRVSSAAICGSDLHMYQGRTSAQPGMIFGHEIMGVVEKVGNGVQLLKEGDRVSLPFNVSCGTCFNCCRGFVNACLSTNPKLPGGGYGYADLGPYRGGQAELVRVPFADFNALKLPGTPGDRWEDDFIMLSDVLPTGYHSCIMADVCPGASVAIFGAGPVGYMATLSAFLLDAAEVYVVDRSEVRLNKVAELEAIPVDFSKVDPVQFILNARKENLAIQESFRPGEEKMAGVLCGIDAVGYQALNRNDPNSEKSIQVIEDLVQIVDATGSIGLIGVYFSEDPGGMDQNARQGVFNIPLGALWAKGIKVGTGQAPVKRYNALLRDAIIQDRIHPGKLVSHRLRLEHGPEAYEKFVQRGAGEGAEYTKVILKPNG</sequence>
<evidence type="ECO:0000313" key="8">
    <source>
        <dbReference type="EMBL" id="GFO61078.1"/>
    </source>
</evidence>
<comment type="caution">
    <text evidence="8">The sequence shown here is derived from an EMBL/GenBank/DDBJ whole genome shotgun (WGS) entry which is preliminary data.</text>
</comment>
<evidence type="ECO:0000256" key="4">
    <source>
        <dbReference type="ARBA" id="ARBA00022833"/>
    </source>
</evidence>
<keyword evidence="3" id="KW-0479">Metal-binding</keyword>
<evidence type="ECO:0000256" key="1">
    <source>
        <dbReference type="ARBA" id="ARBA00001947"/>
    </source>
</evidence>
<dbReference type="EMBL" id="BLXX01000012">
    <property type="protein sequence ID" value="GFO61078.1"/>
    <property type="molecule type" value="Genomic_DNA"/>
</dbReference>
<keyword evidence="4" id="KW-0862">Zinc</keyword>
<reference evidence="9" key="1">
    <citation type="submission" date="2020-06" db="EMBL/GenBank/DDBJ databases">
        <title>Draft genomic sequence of Geomonas sp. Red330.</title>
        <authorList>
            <person name="Itoh H."/>
            <person name="Zhenxing X."/>
            <person name="Ushijima N."/>
            <person name="Masuda Y."/>
            <person name="Shiratori Y."/>
            <person name="Senoo K."/>
        </authorList>
    </citation>
    <scope>NUCLEOTIDE SEQUENCE [LARGE SCALE GENOMIC DNA]</scope>
    <source>
        <strain evidence="9">Red330</strain>
    </source>
</reference>
<dbReference type="GO" id="GO:0016491">
    <property type="term" value="F:oxidoreductase activity"/>
    <property type="evidence" value="ECO:0007669"/>
    <property type="project" value="UniProtKB-KW"/>
</dbReference>
<organism evidence="8 9">
    <name type="scientific">Geomonas silvestris</name>
    <dbReference type="NCBI Taxonomy" id="2740184"/>
    <lineage>
        <taxon>Bacteria</taxon>
        <taxon>Pseudomonadati</taxon>
        <taxon>Thermodesulfobacteriota</taxon>
        <taxon>Desulfuromonadia</taxon>
        <taxon>Geobacterales</taxon>
        <taxon>Geobacteraceae</taxon>
        <taxon>Geomonas</taxon>
    </lineage>
</organism>
<evidence type="ECO:0000256" key="2">
    <source>
        <dbReference type="ARBA" id="ARBA00008072"/>
    </source>
</evidence>
<evidence type="ECO:0000256" key="5">
    <source>
        <dbReference type="ARBA" id="ARBA00023002"/>
    </source>
</evidence>
<comment type="similarity">
    <text evidence="2">Belongs to the zinc-containing alcohol dehydrogenase family.</text>
</comment>
<name>A0A6V8MM44_9BACT</name>
<dbReference type="GO" id="GO:0008270">
    <property type="term" value="F:zinc ion binding"/>
    <property type="evidence" value="ECO:0007669"/>
    <property type="project" value="InterPro"/>
</dbReference>
<dbReference type="PROSITE" id="PS00059">
    <property type="entry name" value="ADH_ZINC"/>
    <property type="match status" value="1"/>
</dbReference>
<dbReference type="CDD" id="cd08282">
    <property type="entry name" value="PFDH_like"/>
    <property type="match status" value="1"/>
</dbReference>
<feature type="domain" description="Alcohol dehydrogenase-like N-terminal" evidence="7">
    <location>
        <begin position="25"/>
        <end position="137"/>
    </location>
</feature>